<feature type="transmembrane region" description="Helical" evidence="2">
    <location>
        <begin position="12"/>
        <end position="31"/>
    </location>
</feature>
<dbReference type="PANTHER" id="PTHR33098">
    <property type="entry name" value="COTTON FIBER (DUF761)"/>
    <property type="match status" value="1"/>
</dbReference>
<keyword evidence="2" id="KW-0472">Membrane</keyword>
<gene>
    <name evidence="4" type="ORF">Din_045305</name>
</gene>
<organism evidence="4">
    <name type="scientific">Davidia involucrata</name>
    <name type="common">Dove tree</name>
    <dbReference type="NCBI Taxonomy" id="16924"/>
    <lineage>
        <taxon>Eukaryota</taxon>
        <taxon>Viridiplantae</taxon>
        <taxon>Streptophyta</taxon>
        <taxon>Embryophyta</taxon>
        <taxon>Tracheophyta</taxon>
        <taxon>Spermatophyta</taxon>
        <taxon>Magnoliopsida</taxon>
        <taxon>eudicotyledons</taxon>
        <taxon>Gunneridae</taxon>
        <taxon>Pentapetalae</taxon>
        <taxon>asterids</taxon>
        <taxon>Cornales</taxon>
        <taxon>Nyssaceae</taxon>
        <taxon>Davidia</taxon>
    </lineage>
</organism>
<proteinExistence type="predicted"/>
<keyword evidence="2" id="KW-1133">Transmembrane helix</keyword>
<evidence type="ECO:0000256" key="1">
    <source>
        <dbReference type="SAM" id="MobiDB-lite"/>
    </source>
</evidence>
<feature type="domain" description="DUF4408" evidence="3">
    <location>
        <begin position="47"/>
        <end position="79"/>
    </location>
</feature>
<protein>
    <recommendedName>
        <fullName evidence="3">DUF4408 domain-containing protein</fullName>
    </recommendedName>
</protein>
<reference evidence="4" key="1">
    <citation type="submission" date="2019-08" db="EMBL/GenBank/DDBJ databases">
        <title>Reference gene set and small RNA set construction with multiple tissues from Davidia involucrata Baill.</title>
        <authorList>
            <person name="Yang H."/>
            <person name="Zhou C."/>
            <person name="Li G."/>
            <person name="Wang J."/>
            <person name="Gao P."/>
            <person name="Wang M."/>
            <person name="Wang R."/>
            <person name="Zhao Y."/>
        </authorList>
    </citation>
    <scope>NUCLEOTIDE SEQUENCE</scope>
    <source>
        <tissue evidence="4">Mixed with DoveR01_LX</tissue>
    </source>
</reference>
<evidence type="ECO:0000313" key="4">
    <source>
        <dbReference type="EMBL" id="MPA75864.1"/>
    </source>
</evidence>
<keyword evidence="2" id="KW-0812">Transmembrane</keyword>
<sequence length="223" mass="24414">MVIPSHSSRNRMLSLKVLLISTGVLSMAVMLKLSLPVITEFAISEVPSIWSFVVSWLRPPYLYLVINCIIITIVASSKLQQKVDESPSETVVQPVPIEISGDVRTDFSAAYNNDASMNTLAEVRPEFAYGHDENVAKASHFDPFAYVDARVSKAKKTMTLNPSEEMSGADELSISKSSWTPVTPQRNSTLSTEKPLVSARFGHRKVVKASPEGTNLSLSLSLS</sequence>
<name>A0A5B7C567_DAVIN</name>
<dbReference type="InterPro" id="IPR025520">
    <property type="entry name" value="DUF4408"/>
</dbReference>
<feature type="transmembrane region" description="Helical" evidence="2">
    <location>
        <begin position="61"/>
        <end position="79"/>
    </location>
</feature>
<feature type="region of interest" description="Disordered" evidence="1">
    <location>
        <begin position="162"/>
        <end position="193"/>
    </location>
</feature>
<dbReference type="EMBL" id="GHES01045305">
    <property type="protein sequence ID" value="MPA75864.1"/>
    <property type="molecule type" value="Transcribed_RNA"/>
</dbReference>
<dbReference type="Pfam" id="PF14364">
    <property type="entry name" value="DUF4408"/>
    <property type="match status" value="1"/>
</dbReference>
<dbReference type="PANTHER" id="PTHR33098:SF117">
    <property type="entry name" value="COTTON FIBER (DUF761)"/>
    <property type="match status" value="1"/>
</dbReference>
<feature type="compositionally biased region" description="Polar residues" evidence="1">
    <location>
        <begin position="174"/>
        <end position="192"/>
    </location>
</feature>
<evidence type="ECO:0000256" key="2">
    <source>
        <dbReference type="SAM" id="Phobius"/>
    </source>
</evidence>
<evidence type="ECO:0000259" key="3">
    <source>
        <dbReference type="Pfam" id="PF14364"/>
    </source>
</evidence>
<dbReference type="AlphaFoldDB" id="A0A5B7C567"/>
<accession>A0A5B7C567</accession>